<feature type="domain" description="FecR protein" evidence="2">
    <location>
        <begin position="126"/>
        <end position="215"/>
    </location>
</feature>
<dbReference type="Gene3D" id="2.60.120.1440">
    <property type="match status" value="1"/>
</dbReference>
<evidence type="ECO:0000259" key="3">
    <source>
        <dbReference type="Pfam" id="PF16344"/>
    </source>
</evidence>
<name>A0ABT1MIT4_9BACT</name>
<reference evidence="4 5" key="1">
    <citation type="submission" date="2022-07" db="EMBL/GenBank/DDBJ databases">
        <title>Fecal culturing of patients with breast cancer.</title>
        <authorList>
            <person name="Teng N.M.Y."/>
            <person name="Kiu R."/>
            <person name="Evans R."/>
            <person name="Baker D.J."/>
            <person name="Zenner C."/>
            <person name="Robinson S.D."/>
            <person name="Hall L.J."/>
        </authorList>
    </citation>
    <scope>NUCLEOTIDE SEQUENCE [LARGE SCALE GENOMIC DNA]</scope>
    <source>
        <strain evidence="4 5">LH1063</strain>
    </source>
</reference>
<dbReference type="InterPro" id="IPR032508">
    <property type="entry name" value="FecR_C"/>
</dbReference>
<dbReference type="Proteomes" id="UP001205603">
    <property type="component" value="Unassembled WGS sequence"/>
</dbReference>
<keyword evidence="5" id="KW-1185">Reference proteome</keyword>
<proteinExistence type="predicted"/>
<dbReference type="EMBL" id="JANDHW010000010">
    <property type="protein sequence ID" value="MCP9612517.1"/>
    <property type="molecule type" value="Genomic_DNA"/>
</dbReference>
<sequence length="329" mass="37798">MKEDINVRNIAIQYFNGNISAADEAQLYVFVNGSEKNLLQFRLWEKEWKQTNTGNELVQDEWKQLRRRMRIQAAVVPLVSSPRLFSWRVIAAIVVLIILTMGGTWEISESYFLRNQDRMAVFEAPYGEKSKVTLVDGTVVWLNSGSILKYSAQYGKRGRLVELVGEGYFDVAKKENQTFMVKTRGYDIVVKGTKFDVSAYPEDAYVTTTLIEGSVCVQYKNREIGMKPGESVKLHVSSGEITRLQVDAVKSRAWSENRVEFDDITLKELAARLSRQYDVNIRVKSEKIGNLRFSVSLRNRETIDEVMEALQKIIPIKVERRGKEIYIET</sequence>
<keyword evidence="1" id="KW-1133">Transmembrane helix</keyword>
<dbReference type="Pfam" id="PF16344">
    <property type="entry name" value="FecR_C"/>
    <property type="match status" value="1"/>
</dbReference>
<evidence type="ECO:0000313" key="4">
    <source>
        <dbReference type="EMBL" id="MCP9612517.1"/>
    </source>
</evidence>
<evidence type="ECO:0000256" key="1">
    <source>
        <dbReference type="SAM" id="Phobius"/>
    </source>
</evidence>
<feature type="domain" description="Protein FecR C-terminal" evidence="3">
    <location>
        <begin position="260"/>
        <end position="327"/>
    </location>
</feature>
<protein>
    <submittedName>
        <fullName evidence="4">DUF4974 domain-containing protein</fullName>
    </submittedName>
</protein>
<comment type="caution">
    <text evidence="4">The sequence shown here is derived from an EMBL/GenBank/DDBJ whole genome shotgun (WGS) entry which is preliminary data.</text>
</comment>
<dbReference type="Pfam" id="PF04773">
    <property type="entry name" value="FecR"/>
    <property type="match status" value="1"/>
</dbReference>
<keyword evidence="1" id="KW-0472">Membrane</keyword>
<evidence type="ECO:0000313" key="5">
    <source>
        <dbReference type="Proteomes" id="UP001205603"/>
    </source>
</evidence>
<dbReference type="Gene3D" id="3.55.50.30">
    <property type="match status" value="1"/>
</dbReference>
<dbReference type="PIRSF" id="PIRSF018266">
    <property type="entry name" value="FecR"/>
    <property type="match status" value="1"/>
</dbReference>
<dbReference type="PANTHER" id="PTHR30273">
    <property type="entry name" value="PERIPLASMIC SIGNAL SENSOR AND SIGMA FACTOR ACTIVATOR FECR-RELATED"/>
    <property type="match status" value="1"/>
</dbReference>
<organism evidence="4 5">
    <name type="scientific">Coprobacter tertius</name>
    <dbReference type="NCBI Taxonomy" id="2944915"/>
    <lineage>
        <taxon>Bacteria</taxon>
        <taxon>Pseudomonadati</taxon>
        <taxon>Bacteroidota</taxon>
        <taxon>Bacteroidia</taxon>
        <taxon>Bacteroidales</taxon>
        <taxon>Barnesiellaceae</taxon>
        <taxon>Coprobacter</taxon>
    </lineage>
</organism>
<evidence type="ECO:0000259" key="2">
    <source>
        <dbReference type="Pfam" id="PF04773"/>
    </source>
</evidence>
<dbReference type="RefSeq" id="WP_255027835.1">
    <property type="nucleotide sequence ID" value="NZ_JANDHW010000010.1"/>
</dbReference>
<keyword evidence="1" id="KW-0812">Transmembrane</keyword>
<dbReference type="InterPro" id="IPR006860">
    <property type="entry name" value="FecR"/>
</dbReference>
<dbReference type="InterPro" id="IPR012373">
    <property type="entry name" value="Ferrdict_sens_TM"/>
</dbReference>
<gene>
    <name evidence="4" type="ORF">NMU02_10480</name>
</gene>
<feature type="transmembrane region" description="Helical" evidence="1">
    <location>
        <begin position="85"/>
        <end position="105"/>
    </location>
</feature>
<dbReference type="PANTHER" id="PTHR30273:SF2">
    <property type="entry name" value="PROTEIN FECR"/>
    <property type="match status" value="1"/>
</dbReference>
<accession>A0ABT1MIT4</accession>